<dbReference type="InterPro" id="IPR050321">
    <property type="entry name" value="Glycosyltr_2/OpgH_subfam"/>
</dbReference>
<dbReference type="InterPro" id="IPR029044">
    <property type="entry name" value="Nucleotide-diphossugar_trans"/>
</dbReference>
<reference evidence="9 10" key="1">
    <citation type="submission" date="2016-10" db="EMBL/GenBank/DDBJ databases">
        <authorList>
            <person name="de Groot N.N."/>
        </authorList>
    </citation>
    <scope>NUCLEOTIDE SEQUENCE [LARGE SCALE GENOMIC DNA]</scope>
    <source>
        <strain evidence="9 10">CGMCC 1.10836</strain>
    </source>
</reference>
<feature type="transmembrane region" description="Helical" evidence="7">
    <location>
        <begin position="352"/>
        <end position="374"/>
    </location>
</feature>
<dbReference type="PANTHER" id="PTHR43867">
    <property type="entry name" value="CELLULOSE SYNTHASE CATALYTIC SUBUNIT A [UDP-FORMING]"/>
    <property type="match status" value="1"/>
</dbReference>
<comment type="subcellular location">
    <subcellularLocation>
        <location evidence="1">Membrane</location>
        <topology evidence="1">Multi-pass membrane protein</topology>
    </subcellularLocation>
</comment>
<evidence type="ECO:0000256" key="6">
    <source>
        <dbReference type="ARBA" id="ARBA00023136"/>
    </source>
</evidence>
<evidence type="ECO:0000313" key="10">
    <source>
        <dbReference type="Proteomes" id="UP000183002"/>
    </source>
</evidence>
<evidence type="ECO:0000256" key="1">
    <source>
        <dbReference type="ARBA" id="ARBA00004141"/>
    </source>
</evidence>
<feature type="transmembrane region" description="Helical" evidence="7">
    <location>
        <begin position="462"/>
        <end position="487"/>
    </location>
</feature>
<feature type="transmembrane region" description="Helical" evidence="7">
    <location>
        <begin position="494"/>
        <end position="515"/>
    </location>
</feature>
<dbReference type="SUPFAM" id="SSF53448">
    <property type="entry name" value="Nucleotide-diphospho-sugar transferases"/>
    <property type="match status" value="1"/>
</dbReference>
<keyword evidence="5 7" id="KW-1133">Transmembrane helix</keyword>
<feature type="domain" description="Glycosyltransferase 2-like" evidence="8">
    <location>
        <begin position="183"/>
        <end position="372"/>
    </location>
</feature>
<feature type="transmembrane region" description="Helical" evidence="7">
    <location>
        <begin position="424"/>
        <end position="442"/>
    </location>
</feature>
<dbReference type="STRING" id="1077947.SAMN05216227_10544"/>
<sequence>MPNMPVSPFLAPILTRRSTLRYRGLAVLWLVAAAFFWAWWLQPVHVLALDRYVLVSACLFWIFFLQAYFLVMFLRARQAVDRPFAPLQGRFAMVVTKAPGEPFDMVAQTLRAMLEQDVPHDTWLADEDPQPLTRAWCDANGVRISTRKGVEAYHQQTWPRRTRCKEGNLAYFYDHYGYDAYDIVVQLDADHVPQAGYLRQMLLPFADPRVGYVSAPSICSANAQQSWAARTRLHAEAMFHGILQAGYSNGWAPMCIGSHYAVRTKALAAVGGLGPDLAEDHSTSMILNAGGWRGVHAMNAIAIGQGPATITDLVTQEFQWSRSLVTILLRHTPRYFGRLQGRQKFQFVFSQLWYPIFAVFMAVMFAMPIAALVFDMRFADVTFPAFLGHMLPSVLVLISLAYALRADGFFRPKDAKVLGWEKAVFAAVQWPWVLLGCTMAVVDRMRGGFVDFRVTPKGDRAAALVPWQVVLPYLMLAVLSLLPVLLVQDVANSAGFYVFALINAALYCSVFAIIITCHARENRIGMLQWPGQFAAQGACVLGLVAMIVFGAFDHGKGAMVALAATKGDVQLTRAQSIVAGAGQGGPGAVHVVYNAKWFAELLSDYRFERHVK</sequence>
<dbReference type="Gene3D" id="3.90.550.10">
    <property type="entry name" value="Spore Coat Polysaccharide Biosynthesis Protein SpsA, Chain A"/>
    <property type="match status" value="1"/>
</dbReference>
<dbReference type="GO" id="GO:0016758">
    <property type="term" value="F:hexosyltransferase activity"/>
    <property type="evidence" value="ECO:0007669"/>
    <property type="project" value="TreeGrafter"/>
</dbReference>
<dbReference type="GO" id="GO:0005886">
    <property type="term" value="C:plasma membrane"/>
    <property type="evidence" value="ECO:0007669"/>
    <property type="project" value="TreeGrafter"/>
</dbReference>
<protein>
    <submittedName>
        <fullName evidence="9">Cellulose synthase (UDP-forming)</fullName>
    </submittedName>
</protein>
<feature type="transmembrane region" description="Helical" evidence="7">
    <location>
        <begin position="386"/>
        <end position="404"/>
    </location>
</feature>
<name>A0A1H8MEE2_9RHOB</name>
<dbReference type="PANTHER" id="PTHR43867:SF2">
    <property type="entry name" value="CELLULOSE SYNTHASE CATALYTIC SUBUNIT A [UDP-FORMING]"/>
    <property type="match status" value="1"/>
</dbReference>
<keyword evidence="2" id="KW-0328">Glycosyltransferase</keyword>
<evidence type="ECO:0000256" key="3">
    <source>
        <dbReference type="ARBA" id="ARBA00022679"/>
    </source>
</evidence>
<feature type="transmembrane region" description="Helical" evidence="7">
    <location>
        <begin position="535"/>
        <end position="552"/>
    </location>
</feature>
<dbReference type="RefSeq" id="WP_050520684.1">
    <property type="nucleotide sequence ID" value="NZ_FOCO01000054.1"/>
</dbReference>
<evidence type="ECO:0000313" key="9">
    <source>
        <dbReference type="EMBL" id="SEO15725.1"/>
    </source>
</evidence>
<dbReference type="InterPro" id="IPR001173">
    <property type="entry name" value="Glyco_trans_2-like"/>
</dbReference>
<evidence type="ECO:0000256" key="4">
    <source>
        <dbReference type="ARBA" id="ARBA00022692"/>
    </source>
</evidence>
<keyword evidence="10" id="KW-1185">Reference proteome</keyword>
<proteinExistence type="predicted"/>
<dbReference type="Pfam" id="PF13632">
    <property type="entry name" value="Glyco_trans_2_3"/>
    <property type="match status" value="1"/>
</dbReference>
<evidence type="ECO:0000256" key="7">
    <source>
        <dbReference type="SAM" id="Phobius"/>
    </source>
</evidence>
<dbReference type="EMBL" id="FOCO01000054">
    <property type="protein sequence ID" value="SEO15725.1"/>
    <property type="molecule type" value="Genomic_DNA"/>
</dbReference>
<keyword evidence="3" id="KW-0808">Transferase</keyword>
<evidence type="ECO:0000256" key="2">
    <source>
        <dbReference type="ARBA" id="ARBA00022676"/>
    </source>
</evidence>
<keyword evidence="4 7" id="KW-0812">Transmembrane</keyword>
<feature type="transmembrane region" description="Helical" evidence="7">
    <location>
        <begin position="52"/>
        <end position="74"/>
    </location>
</feature>
<dbReference type="OrthoDB" id="9806824at2"/>
<feature type="transmembrane region" description="Helical" evidence="7">
    <location>
        <begin position="20"/>
        <end position="40"/>
    </location>
</feature>
<keyword evidence="6 7" id="KW-0472">Membrane</keyword>
<evidence type="ECO:0000256" key="5">
    <source>
        <dbReference type="ARBA" id="ARBA00022989"/>
    </source>
</evidence>
<gene>
    <name evidence="9" type="ORF">SAMN05216227_10544</name>
</gene>
<evidence type="ECO:0000259" key="8">
    <source>
        <dbReference type="Pfam" id="PF13632"/>
    </source>
</evidence>
<accession>A0A1H8MEE2</accession>
<organism evidence="9 10">
    <name type="scientific">Pseudorhodobacter antarcticus</name>
    <dbReference type="NCBI Taxonomy" id="1077947"/>
    <lineage>
        <taxon>Bacteria</taxon>
        <taxon>Pseudomonadati</taxon>
        <taxon>Pseudomonadota</taxon>
        <taxon>Alphaproteobacteria</taxon>
        <taxon>Rhodobacterales</taxon>
        <taxon>Paracoccaceae</taxon>
        <taxon>Pseudorhodobacter</taxon>
    </lineage>
</organism>
<dbReference type="AlphaFoldDB" id="A0A1H8MEE2"/>
<dbReference type="Proteomes" id="UP000183002">
    <property type="component" value="Unassembled WGS sequence"/>
</dbReference>